<gene>
    <name evidence="2" type="ORF">HMPREF0653_01978</name>
</gene>
<keyword evidence="1" id="KW-1133">Transmembrane helix</keyword>
<protein>
    <submittedName>
        <fullName evidence="2">Uncharacterized protein</fullName>
    </submittedName>
</protein>
<feature type="transmembrane region" description="Helical" evidence="1">
    <location>
        <begin position="21"/>
        <end position="38"/>
    </location>
</feature>
<dbReference type="Proteomes" id="UP000016660">
    <property type="component" value="Unassembled WGS sequence"/>
</dbReference>
<keyword evidence="1" id="KW-0812">Transmembrane</keyword>
<proteinExistence type="predicted"/>
<comment type="caution">
    <text evidence="2">The sequence shown here is derived from an EMBL/GenBank/DDBJ whole genome shotgun (WGS) entry which is preliminary data.</text>
</comment>
<organism evidence="2 3">
    <name type="scientific">Prevotella disiens JCM 6334 = ATCC 29426</name>
    <dbReference type="NCBI Taxonomy" id="1235811"/>
    <lineage>
        <taxon>Bacteria</taxon>
        <taxon>Pseudomonadati</taxon>
        <taxon>Bacteroidota</taxon>
        <taxon>Bacteroidia</taxon>
        <taxon>Bacteroidales</taxon>
        <taxon>Prevotellaceae</taxon>
        <taxon>Prevotella</taxon>
    </lineage>
</organism>
<sequence length="41" mass="4839">MSHKGTEKSPKIRINQPFKSLSFCIIYLCQGFAIWSWQVKH</sequence>
<evidence type="ECO:0000313" key="2">
    <source>
        <dbReference type="EMBL" id="ERJ75263.1"/>
    </source>
</evidence>
<evidence type="ECO:0000256" key="1">
    <source>
        <dbReference type="SAM" id="Phobius"/>
    </source>
</evidence>
<evidence type="ECO:0000313" key="3">
    <source>
        <dbReference type="Proteomes" id="UP000016660"/>
    </source>
</evidence>
<reference evidence="2 3" key="1">
    <citation type="submission" date="2013-06" db="EMBL/GenBank/DDBJ databases">
        <authorList>
            <person name="Weinstock G."/>
            <person name="Sodergren E."/>
            <person name="Lobos E.A."/>
            <person name="Fulton L."/>
            <person name="Fulton R."/>
            <person name="Courtney L."/>
            <person name="Fronick C."/>
            <person name="O'Laughlin M."/>
            <person name="Godfrey J."/>
            <person name="Wilson R.M."/>
            <person name="Miner T."/>
            <person name="Farmer C."/>
            <person name="Delehaunty K."/>
            <person name="Cordes M."/>
            <person name="Minx P."/>
            <person name="Tomlinson C."/>
            <person name="Chen J."/>
            <person name="Wollam A."/>
            <person name="Pepin K.H."/>
            <person name="Bhonagiri V."/>
            <person name="Zhang X."/>
            <person name="Warren W."/>
            <person name="Mitreva M."/>
            <person name="Mardis E.R."/>
            <person name="Wilson R.K."/>
        </authorList>
    </citation>
    <scope>NUCLEOTIDE SEQUENCE [LARGE SCALE GENOMIC DNA]</scope>
    <source>
        <strain evidence="2 3">ATCC 29426</strain>
    </source>
</reference>
<accession>A0ABN0NQI5</accession>
<name>A0ABN0NQI5_9BACT</name>
<keyword evidence="1" id="KW-0472">Membrane</keyword>
<keyword evidence="3" id="KW-1185">Reference proteome</keyword>
<dbReference type="EMBL" id="AWUY01000178">
    <property type="protein sequence ID" value="ERJ75263.1"/>
    <property type="molecule type" value="Genomic_DNA"/>
</dbReference>